<dbReference type="GO" id="GO:0005634">
    <property type="term" value="C:nucleus"/>
    <property type="evidence" value="ECO:0007669"/>
    <property type="project" value="UniProtKB-SubCell"/>
</dbReference>
<feature type="DNA-binding region" description="Homeobox" evidence="6">
    <location>
        <begin position="127"/>
        <end position="186"/>
    </location>
</feature>
<evidence type="ECO:0000313" key="11">
    <source>
        <dbReference type="RefSeq" id="XP_012889857.1"/>
    </source>
</evidence>
<dbReference type="InParanoid" id="A0A1S3GPE8"/>
<sequence>MLLGQVTLTPFSVNDILQLEREQGEPGSFPMPWMGPRGLGPQPSESEVYLSSSVDRADRRPPGPPGPPGRPWGSVSTSEEERMEEPQAALSAPPPPLGSGNGMLERDGHGEGARGGRPEPPPARPQRRKPRVLFSQPQVLALERRFKQQRYLSAPEREHLAGALQLTSTQVKIWFQNRRYKCKRQRQDKSLGLAGLPPPRRPQRHRAGRQGLVRIARRPARASRLPPRFSLGGLLGLRPDPPPREPPGCRGREGAGDAIWSVTGKPRPREQTRCGKAIGDGGGRREGEEDGQGMEDNQGSKRDAEEPGPGRVFVE</sequence>
<feature type="domain" description="Homeobox" evidence="9">
    <location>
        <begin position="125"/>
        <end position="185"/>
    </location>
</feature>
<feature type="compositionally biased region" description="Low complexity" evidence="8">
    <location>
        <begin position="225"/>
        <end position="238"/>
    </location>
</feature>
<dbReference type="Gene3D" id="1.10.10.60">
    <property type="entry name" value="Homeodomain-like"/>
    <property type="match status" value="1"/>
</dbReference>
<evidence type="ECO:0000259" key="9">
    <source>
        <dbReference type="PROSITE" id="PS50071"/>
    </source>
</evidence>
<keyword evidence="3 6" id="KW-0238">DNA-binding</keyword>
<dbReference type="PROSITE" id="PS00027">
    <property type="entry name" value="HOMEOBOX_1"/>
    <property type="match status" value="1"/>
</dbReference>
<dbReference type="InterPro" id="IPR020479">
    <property type="entry name" value="HD_metazoa"/>
</dbReference>
<evidence type="ECO:0000256" key="7">
    <source>
        <dbReference type="RuleBase" id="RU000682"/>
    </source>
</evidence>
<dbReference type="SMART" id="SM00389">
    <property type="entry name" value="HOX"/>
    <property type="match status" value="1"/>
</dbReference>
<dbReference type="SUPFAM" id="SSF46689">
    <property type="entry name" value="Homeodomain-like"/>
    <property type="match status" value="1"/>
</dbReference>
<dbReference type="CTD" id="137814"/>
<proteinExistence type="inferred from homology"/>
<dbReference type="PANTHER" id="PTHR24340:SF72">
    <property type="entry name" value="HOMEOBOX PROTEIN NKX-2.6"/>
    <property type="match status" value="1"/>
</dbReference>
<evidence type="ECO:0000256" key="8">
    <source>
        <dbReference type="SAM" id="MobiDB-lite"/>
    </source>
</evidence>
<keyword evidence="5 6" id="KW-0539">Nucleus</keyword>
<comment type="subcellular location">
    <subcellularLocation>
        <location evidence="1 6 7">Nucleus</location>
    </subcellularLocation>
</comment>
<dbReference type="GO" id="GO:0030154">
    <property type="term" value="P:cell differentiation"/>
    <property type="evidence" value="ECO:0007669"/>
    <property type="project" value="TreeGrafter"/>
</dbReference>
<accession>A0A1S3GPE8</accession>
<dbReference type="GO" id="GO:0000981">
    <property type="term" value="F:DNA-binding transcription factor activity, RNA polymerase II-specific"/>
    <property type="evidence" value="ECO:0007669"/>
    <property type="project" value="InterPro"/>
</dbReference>
<dbReference type="CDD" id="cd00086">
    <property type="entry name" value="homeodomain"/>
    <property type="match status" value="1"/>
</dbReference>
<dbReference type="InterPro" id="IPR001356">
    <property type="entry name" value="HD"/>
</dbReference>
<dbReference type="InterPro" id="IPR009057">
    <property type="entry name" value="Homeodomain-like_sf"/>
</dbReference>
<evidence type="ECO:0000256" key="4">
    <source>
        <dbReference type="ARBA" id="ARBA00023155"/>
    </source>
</evidence>
<dbReference type="GO" id="GO:0000978">
    <property type="term" value="F:RNA polymerase II cis-regulatory region sequence-specific DNA binding"/>
    <property type="evidence" value="ECO:0007669"/>
    <property type="project" value="TreeGrafter"/>
</dbReference>
<evidence type="ECO:0000313" key="10">
    <source>
        <dbReference type="Proteomes" id="UP000081671"/>
    </source>
</evidence>
<keyword evidence="10" id="KW-1185">Reference proteome</keyword>
<dbReference type="InterPro" id="IPR050394">
    <property type="entry name" value="Homeobox_NK-like"/>
</dbReference>
<feature type="region of interest" description="Disordered" evidence="8">
    <location>
        <begin position="186"/>
        <end position="208"/>
    </location>
</feature>
<protein>
    <submittedName>
        <fullName evidence="11">Homeobox protein Nkx-2.6</fullName>
    </submittedName>
</protein>
<gene>
    <name evidence="11" type="primary">Nkx2-6</name>
</gene>
<reference evidence="11" key="1">
    <citation type="submission" date="2025-08" db="UniProtKB">
        <authorList>
            <consortium name="RefSeq"/>
        </authorList>
    </citation>
    <scope>IDENTIFICATION</scope>
    <source>
        <tissue evidence="11">Kidney</tissue>
    </source>
</reference>
<organism evidence="10 11">
    <name type="scientific">Dipodomys ordii</name>
    <name type="common">Ord's kangaroo rat</name>
    <dbReference type="NCBI Taxonomy" id="10020"/>
    <lineage>
        <taxon>Eukaryota</taxon>
        <taxon>Metazoa</taxon>
        <taxon>Chordata</taxon>
        <taxon>Craniata</taxon>
        <taxon>Vertebrata</taxon>
        <taxon>Euteleostomi</taxon>
        <taxon>Mammalia</taxon>
        <taxon>Eutheria</taxon>
        <taxon>Euarchontoglires</taxon>
        <taxon>Glires</taxon>
        <taxon>Rodentia</taxon>
        <taxon>Castorimorpha</taxon>
        <taxon>Heteromyidae</taxon>
        <taxon>Dipodomyinae</taxon>
        <taxon>Dipodomys</taxon>
    </lineage>
</organism>
<comment type="similarity">
    <text evidence="2">Belongs to the NK-2 homeobox family.</text>
</comment>
<dbReference type="GeneID" id="105999399"/>
<evidence type="ECO:0000256" key="1">
    <source>
        <dbReference type="ARBA" id="ARBA00004123"/>
    </source>
</evidence>
<name>A0A1S3GPE8_DIPOR</name>
<feature type="compositionally biased region" description="Basic and acidic residues" evidence="8">
    <location>
        <begin position="104"/>
        <end position="117"/>
    </location>
</feature>
<keyword evidence="4 6" id="KW-0371">Homeobox</keyword>
<dbReference type="KEGG" id="dord:105999399"/>
<dbReference type="Pfam" id="PF00046">
    <property type="entry name" value="Homeodomain"/>
    <property type="match status" value="1"/>
</dbReference>
<feature type="compositionally biased region" description="Polar residues" evidence="8">
    <location>
        <begin position="43"/>
        <end position="54"/>
    </location>
</feature>
<dbReference type="PROSITE" id="PS50071">
    <property type="entry name" value="HOMEOBOX_2"/>
    <property type="match status" value="1"/>
</dbReference>
<evidence type="ECO:0000256" key="2">
    <source>
        <dbReference type="ARBA" id="ARBA00005661"/>
    </source>
</evidence>
<dbReference type="Proteomes" id="UP000081671">
    <property type="component" value="Unplaced"/>
</dbReference>
<evidence type="ECO:0000256" key="6">
    <source>
        <dbReference type="PROSITE-ProRule" id="PRU00108"/>
    </source>
</evidence>
<dbReference type="PRINTS" id="PR00024">
    <property type="entry name" value="HOMEOBOX"/>
</dbReference>
<evidence type="ECO:0000256" key="3">
    <source>
        <dbReference type="ARBA" id="ARBA00023125"/>
    </source>
</evidence>
<dbReference type="RefSeq" id="XP_012889857.1">
    <property type="nucleotide sequence ID" value="XM_013034403.1"/>
</dbReference>
<dbReference type="OrthoDB" id="6159439at2759"/>
<dbReference type="PANTHER" id="PTHR24340">
    <property type="entry name" value="HOMEOBOX PROTEIN NKX"/>
    <property type="match status" value="1"/>
</dbReference>
<feature type="region of interest" description="Disordered" evidence="8">
    <location>
        <begin position="225"/>
        <end position="315"/>
    </location>
</feature>
<evidence type="ECO:0000256" key="5">
    <source>
        <dbReference type="ARBA" id="ARBA00023242"/>
    </source>
</evidence>
<feature type="region of interest" description="Disordered" evidence="8">
    <location>
        <begin position="19"/>
        <end position="136"/>
    </location>
</feature>
<dbReference type="AlphaFoldDB" id="A0A1S3GPE8"/>
<dbReference type="FunFam" id="1.10.10.60:FF:000078">
    <property type="entry name" value="NK2 homeobox 3"/>
    <property type="match status" value="1"/>
</dbReference>
<dbReference type="InterPro" id="IPR017970">
    <property type="entry name" value="Homeobox_CS"/>
</dbReference>